<sequence length="159" mass="17977">MRKKAAEEAADVDDDVHGEAEDHVQEQEVPPIVQPTVDDEWLREHETQGDNVDEEVQESNEEDIVVVITKPRKTTSKLKLNKNKTRVGNKRVPKSVDVVSTANMALNYEEELAKWRFFTNRRVAAEKMLSEVTKKNANIISILEGAGVMPTVEDPIIRS</sequence>
<evidence type="ECO:0000313" key="2">
    <source>
        <dbReference type="EMBL" id="GAA0139926.1"/>
    </source>
</evidence>
<feature type="compositionally biased region" description="Basic and acidic residues" evidence="1">
    <location>
        <begin position="15"/>
        <end position="26"/>
    </location>
</feature>
<organism evidence="2 3">
    <name type="scientific">Lithospermum erythrorhizon</name>
    <name type="common">Purple gromwell</name>
    <name type="synonym">Lithospermum officinale var. erythrorhizon</name>
    <dbReference type="NCBI Taxonomy" id="34254"/>
    <lineage>
        <taxon>Eukaryota</taxon>
        <taxon>Viridiplantae</taxon>
        <taxon>Streptophyta</taxon>
        <taxon>Embryophyta</taxon>
        <taxon>Tracheophyta</taxon>
        <taxon>Spermatophyta</taxon>
        <taxon>Magnoliopsida</taxon>
        <taxon>eudicotyledons</taxon>
        <taxon>Gunneridae</taxon>
        <taxon>Pentapetalae</taxon>
        <taxon>asterids</taxon>
        <taxon>lamiids</taxon>
        <taxon>Boraginales</taxon>
        <taxon>Boraginaceae</taxon>
        <taxon>Boraginoideae</taxon>
        <taxon>Lithospermeae</taxon>
        <taxon>Lithospermum</taxon>
    </lineage>
</organism>
<protein>
    <submittedName>
        <fullName evidence="2">Uncharacterized protein</fullName>
    </submittedName>
</protein>
<proteinExistence type="predicted"/>
<dbReference type="EMBL" id="BAABME010015202">
    <property type="protein sequence ID" value="GAA0139926.1"/>
    <property type="molecule type" value="Genomic_DNA"/>
</dbReference>
<evidence type="ECO:0000256" key="1">
    <source>
        <dbReference type="SAM" id="MobiDB-lite"/>
    </source>
</evidence>
<dbReference type="AlphaFoldDB" id="A0AAV3NN29"/>
<dbReference type="Proteomes" id="UP001454036">
    <property type="component" value="Unassembled WGS sequence"/>
</dbReference>
<keyword evidence="3" id="KW-1185">Reference proteome</keyword>
<gene>
    <name evidence="2" type="ORF">LIER_35156</name>
</gene>
<reference evidence="2 3" key="1">
    <citation type="submission" date="2024-01" db="EMBL/GenBank/DDBJ databases">
        <title>The complete chloroplast genome sequence of Lithospermum erythrorhizon: insights into the phylogenetic relationship among Boraginaceae species and the maternal lineages of purple gromwells.</title>
        <authorList>
            <person name="Okada T."/>
            <person name="Watanabe K."/>
        </authorList>
    </citation>
    <scope>NUCLEOTIDE SEQUENCE [LARGE SCALE GENOMIC DNA]</scope>
</reference>
<comment type="caution">
    <text evidence="2">The sequence shown here is derived from an EMBL/GenBank/DDBJ whole genome shotgun (WGS) entry which is preliminary data.</text>
</comment>
<accession>A0AAV3NN29</accession>
<name>A0AAV3NN29_LITER</name>
<feature type="region of interest" description="Disordered" evidence="1">
    <location>
        <begin position="1"/>
        <end position="36"/>
    </location>
</feature>
<evidence type="ECO:0000313" key="3">
    <source>
        <dbReference type="Proteomes" id="UP001454036"/>
    </source>
</evidence>